<evidence type="ECO:0000256" key="1">
    <source>
        <dbReference type="SAM" id="SignalP"/>
    </source>
</evidence>
<dbReference type="RefSeq" id="WP_057813298.1">
    <property type="nucleotide sequence ID" value="NZ_CP040736.1"/>
</dbReference>
<dbReference type="InterPro" id="IPR024968">
    <property type="entry name" value="SlpA_C_lactobacillus"/>
</dbReference>
<dbReference type="AlphaFoldDB" id="A0A5B7T5Y5"/>
<dbReference type="Proteomes" id="UP000310673">
    <property type="component" value="Chromosome"/>
</dbReference>
<feature type="signal peptide" evidence="1">
    <location>
        <begin position="1"/>
        <end position="21"/>
    </location>
</feature>
<dbReference type="KEGG" id="lft:FG051_10985"/>
<reference evidence="3 4" key="1">
    <citation type="submission" date="2019-05" db="EMBL/GenBank/DDBJ databases">
        <title>Genome Sequence of Lactobacillus futsaii Y97, a Potential Probiotic Strain Isolated from the Futsai of Taiwan.</title>
        <authorList>
            <person name="Du X."/>
        </authorList>
    </citation>
    <scope>NUCLEOTIDE SEQUENCE [LARGE SCALE GENOMIC DNA]</scope>
    <source>
        <strain evidence="3 4">Y97</strain>
    </source>
</reference>
<protein>
    <recommendedName>
        <fullName evidence="2">S-layer protein C-terminal domain-containing protein</fullName>
    </recommendedName>
</protein>
<feature type="domain" description="S-layer protein C-terminal" evidence="2">
    <location>
        <begin position="668"/>
        <end position="714"/>
    </location>
</feature>
<sequence>MKKIKMIALTGILLSSTILGANTTVAQASSNKALSVDKSEIANNVIQVINELLNSSSTASNVNSQTKFSDLEDGQTMSVAPIFGQKTDTQFDNVLQGELNVVDGNEQLVSMVTSDKDSNGFPKTVKYTLDGVTKTITVNYNFARPIVSFTNNSQVMNFKDGETGIKNTAENSDVKAISSNGTNALGVENNPVVKGVMSTDGKSVEFTPSDNYTNATITGISATRTVNTYKEPDWSKLNNRTITNASDIKNPIVIKDSNGNSYLVKATGYPDSDETNSTINDVTYVATAIDGAGNTVISDATGDEITFTDPDVQNVAIDENAVNPIITFKDKTTKKVLGTYMPGTGTETITAANIQEAMPENSTVSGTVEDFTPSASDYTKTYHVTRSANTNINFVSVVGDNPTNSTTTLDGNDGDTVLLTGIPEGYELVNKEDMLQKLNASISSKNVYVKPKADSNVLNYTVTFRDKTTGKVVGTESQGTGNFGSYVGVTAPDGYALASVIDHGFILLKNDQEVTKYVVAADTPYNISYVDQDTGEEVGTQAGKGANESKIVLKAPTGYAFVNADDINYTIDKDTPTATVYVQKSDQTVDNIVSGYPHNGNIKIYDGNGKLNDDVVLSEGSSWIIDKTITINGAEYYRVATNQYVKASDVYKYTPLQTVAVTNGTNVTPVYNSKGQLIIDRALDVNTPWYTDRSATIRGKKMYRVATDEWIKASDSTLR</sequence>
<evidence type="ECO:0000259" key="2">
    <source>
        <dbReference type="Pfam" id="PF03217"/>
    </source>
</evidence>
<feature type="chain" id="PRO_5038576780" description="S-layer protein C-terminal domain-containing protein" evidence="1">
    <location>
        <begin position="22"/>
        <end position="719"/>
    </location>
</feature>
<feature type="domain" description="S-layer protein C-terminal" evidence="2">
    <location>
        <begin position="603"/>
        <end position="648"/>
    </location>
</feature>
<dbReference type="Pfam" id="PF03217">
    <property type="entry name" value="SlpA"/>
    <property type="match status" value="2"/>
</dbReference>
<dbReference type="EMBL" id="CP040736">
    <property type="protein sequence ID" value="QCX25581.1"/>
    <property type="molecule type" value="Genomic_DNA"/>
</dbReference>
<keyword evidence="1" id="KW-0732">Signal</keyword>
<evidence type="ECO:0000313" key="3">
    <source>
        <dbReference type="EMBL" id="QCX25581.1"/>
    </source>
</evidence>
<evidence type="ECO:0000313" key="4">
    <source>
        <dbReference type="Proteomes" id="UP000310673"/>
    </source>
</evidence>
<name>A0A5B7T5Y5_9LACO</name>
<accession>A0A5B7T5Y5</accession>
<organism evidence="3 4">
    <name type="scientific">Companilactobacillus futsaii</name>
    <dbReference type="NCBI Taxonomy" id="938155"/>
    <lineage>
        <taxon>Bacteria</taxon>
        <taxon>Bacillati</taxon>
        <taxon>Bacillota</taxon>
        <taxon>Bacilli</taxon>
        <taxon>Lactobacillales</taxon>
        <taxon>Lactobacillaceae</taxon>
        <taxon>Companilactobacillus</taxon>
    </lineage>
</organism>
<gene>
    <name evidence="3" type="ORF">FG051_10985</name>
</gene>
<proteinExistence type="predicted"/>